<evidence type="ECO:0000256" key="3">
    <source>
        <dbReference type="ARBA" id="ARBA00022448"/>
    </source>
</evidence>
<feature type="domain" description="ABC transmembrane type-1" evidence="12">
    <location>
        <begin position="24"/>
        <end position="302"/>
    </location>
</feature>
<dbReference type="SMART" id="SM00382">
    <property type="entry name" value="AAA"/>
    <property type="match status" value="1"/>
</dbReference>
<dbReference type="GO" id="GO:0016887">
    <property type="term" value="F:ATP hydrolysis activity"/>
    <property type="evidence" value="ECO:0007669"/>
    <property type="project" value="InterPro"/>
</dbReference>
<dbReference type="Proteomes" id="UP000542776">
    <property type="component" value="Unassembled WGS sequence"/>
</dbReference>
<dbReference type="CDD" id="cd03246">
    <property type="entry name" value="ABCC_Protease_Secretion"/>
    <property type="match status" value="1"/>
</dbReference>
<keyword evidence="14" id="KW-1185">Reference proteome</keyword>
<feature type="transmembrane region" description="Helical" evidence="10">
    <location>
        <begin position="249"/>
        <end position="267"/>
    </location>
</feature>
<dbReference type="InterPro" id="IPR047957">
    <property type="entry name" value="ABC_AprD-like_6TM"/>
</dbReference>
<evidence type="ECO:0000256" key="10">
    <source>
        <dbReference type="SAM" id="Phobius"/>
    </source>
</evidence>
<evidence type="ECO:0000256" key="2">
    <source>
        <dbReference type="ARBA" id="ARBA00005417"/>
    </source>
</evidence>
<evidence type="ECO:0000256" key="4">
    <source>
        <dbReference type="ARBA" id="ARBA00022475"/>
    </source>
</evidence>
<evidence type="ECO:0000313" key="14">
    <source>
        <dbReference type="Proteomes" id="UP000542776"/>
    </source>
</evidence>
<dbReference type="Gene3D" id="1.20.1560.10">
    <property type="entry name" value="ABC transporter type 1, transmembrane domain"/>
    <property type="match status" value="1"/>
</dbReference>
<dbReference type="GO" id="GO:0005524">
    <property type="term" value="F:ATP binding"/>
    <property type="evidence" value="ECO:0007669"/>
    <property type="project" value="UniProtKB-KW"/>
</dbReference>
<dbReference type="SUPFAM" id="SSF52540">
    <property type="entry name" value="P-loop containing nucleoside triphosphate hydrolases"/>
    <property type="match status" value="1"/>
</dbReference>
<dbReference type="GO" id="GO:0140359">
    <property type="term" value="F:ABC-type transporter activity"/>
    <property type="evidence" value="ECO:0007669"/>
    <property type="project" value="InterPro"/>
</dbReference>
<dbReference type="InterPro" id="IPR011527">
    <property type="entry name" value="ABC1_TM_dom"/>
</dbReference>
<comment type="subcellular location">
    <subcellularLocation>
        <location evidence="1">Cell membrane</location>
        <topology evidence="1">Multi-pass membrane protein</topology>
    </subcellularLocation>
</comment>
<dbReference type="InterPro" id="IPR017871">
    <property type="entry name" value="ABC_transporter-like_CS"/>
</dbReference>
<reference evidence="13 14" key="1">
    <citation type="submission" date="2020-08" db="EMBL/GenBank/DDBJ databases">
        <title>Genomic Encyclopedia of Type Strains, Phase IV (KMG-IV): sequencing the most valuable type-strain genomes for metagenomic binning, comparative biology and taxonomic classification.</title>
        <authorList>
            <person name="Goeker M."/>
        </authorList>
    </citation>
    <scope>NUCLEOTIDE SEQUENCE [LARGE SCALE GENOMIC DNA]</scope>
    <source>
        <strain evidence="13 14">DSM 102238</strain>
    </source>
</reference>
<dbReference type="AlphaFoldDB" id="A0A7W6H928"/>
<proteinExistence type="inferred from homology"/>
<keyword evidence="6" id="KW-0547">Nucleotide-binding</keyword>
<dbReference type="RefSeq" id="WP_183202576.1">
    <property type="nucleotide sequence ID" value="NZ_JACIEK010000024.1"/>
</dbReference>
<evidence type="ECO:0000256" key="6">
    <source>
        <dbReference type="ARBA" id="ARBA00022741"/>
    </source>
</evidence>
<dbReference type="SUPFAM" id="SSF90123">
    <property type="entry name" value="ABC transporter transmembrane region"/>
    <property type="match status" value="1"/>
</dbReference>
<gene>
    <name evidence="13" type="ORF">GGR04_004508</name>
</gene>
<organism evidence="13 14">
    <name type="scientific">Aureimonas pseudogalii</name>
    <dbReference type="NCBI Taxonomy" id="1744844"/>
    <lineage>
        <taxon>Bacteria</taxon>
        <taxon>Pseudomonadati</taxon>
        <taxon>Pseudomonadota</taxon>
        <taxon>Alphaproteobacteria</taxon>
        <taxon>Hyphomicrobiales</taxon>
        <taxon>Aurantimonadaceae</taxon>
        <taxon>Aureimonas</taxon>
    </lineage>
</organism>
<dbReference type="InterPro" id="IPR010128">
    <property type="entry name" value="ATPase_T1SS_PrtD-like"/>
</dbReference>
<dbReference type="Gene3D" id="3.40.50.300">
    <property type="entry name" value="P-loop containing nucleotide triphosphate hydrolases"/>
    <property type="match status" value="1"/>
</dbReference>
<keyword evidence="7 13" id="KW-0067">ATP-binding</keyword>
<dbReference type="GO" id="GO:0005886">
    <property type="term" value="C:plasma membrane"/>
    <property type="evidence" value="ECO:0007669"/>
    <property type="project" value="UniProtKB-SubCell"/>
</dbReference>
<evidence type="ECO:0000256" key="9">
    <source>
        <dbReference type="ARBA" id="ARBA00023136"/>
    </source>
</evidence>
<dbReference type="NCBIfam" id="TIGR01842">
    <property type="entry name" value="type_I_sec_PrtD"/>
    <property type="match status" value="1"/>
</dbReference>
<evidence type="ECO:0000256" key="7">
    <source>
        <dbReference type="ARBA" id="ARBA00022840"/>
    </source>
</evidence>
<dbReference type="CDD" id="cd18586">
    <property type="entry name" value="ABC_6TM_PrtD_like"/>
    <property type="match status" value="1"/>
</dbReference>
<feature type="domain" description="ABC transporter" evidence="11">
    <location>
        <begin position="333"/>
        <end position="569"/>
    </location>
</feature>
<comment type="caution">
    <text evidence="13">The sequence shown here is derived from an EMBL/GenBank/DDBJ whole genome shotgun (WGS) entry which is preliminary data.</text>
</comment>
<dbReference type="InterPro" id="IPR027417">
    <property type="entry name" value="P-loop_NTPase"/>
</dbReference>
<dbReference type="InterPro" id="IPR003593">
    <property type="entry name" value="AAA+_ATPase"/>
</dbReference>
<dbReference type="PANTHER" id="PTHR24221">
    <property type="entry name" value="ATP-BINDING CASSETTE SUB-FAMILY B"/>
    <property type="match status" value="1"/>
</dbReference>
<evidence type="ECO:0000313" key="13">
    <source>
        <dbReference type="EMBL" id="MBB4000628.1"/>
    </source>
</evidence>
<evidence type="ECO:0000259" key="11">
    <source>
        <dbReference type="PROSITE" id="PS50893"/>
    </source>
</evidence>
<dbReference type="Pfam" id="PF00005">
    <property type="entry name" value="ABC_tran"/>
    <property type="match status" value="1"/>
</dbReference>
<name>A0A7W6H928_9HYPH</name>
<evidence type="ECO:0000256" key="5">
    <source>
        <dbReference type="ARBA" id="ARBA00022692"/>
    </source>
</evidence>
<accession>A0A7W6H928</accession>
<dbReference type="InterPro" id="IPR039421">
    <property type="entry name" value="Type_1_exporter"/>
</dbReference>
<keyword evidence="3" id="KW-0813">Transport</keyword>
<dbReference type="Pfam" id="PF00664">
    <property type="entry name" value="ABC_membrane"/>
    <property type="match status" value="1"/>
</dbReference>
<dbReference type="GO" id="GO:0034040">
    <property type="term" value="F:ATPase-coupled lipid transmembrane transporter activity"/>
    <property type="evidence" value="ECO:0007669"/>
    <property type="project" value="TreeGrafter"/>
</dbReference>
<dbReference type="PANTHER" id="PTHR24221:SF248">
    <property type="entry name" value="ABC TRANSPORTER TRANSMEMBRANE REGION"/>
    <property type="match status" value="1"/>
</dbReference>
<dbReference type="EMBL" id="JACIEK010000024">
    <property type="protein sequence ID" value="MBB4000628.1"/>
    <property type="molecule type" value="Genomic_DNA"/>
</dbReference>
<comment type="similarity">
    <text evidence="2">Belongs to the ABC transporter superfamily.</text>
</comment>
<dbReference type="PROSITE" id="PS50893">
    <property type="entry name" value="ABC_TRANSPORTER_2"/>
    <property type="match status" value="1"/>
</dbReference>
<keyword evidence="9 10" id="KW-0472">Membrane</keyword>
<keyword evidence="5 10" id="KW-0812">Transmembrane</keyword>
<feature type="transmembrane region" description="Helical" evidence="10">
    <location>
        <begin position="57"/>
        <end position="77"/>
    </location>
</feature>
<feature type="transmembrane region" description="Helical" evidence="10">
    <location>
        <begin position="22"/>
        <end position="45"/>
    </location>
</feature>
<dbReference type="PROSITE" id="PS00211">
    <property type="entry name" value="ABC_TRANSPORTER_1"/>
    <property type="match status" value="1"/>
</dbReference>
<dbReference type="FunFam" id="3.40.50.300:FF:001444">
    <property type="entry name" value="ABC transporter ATP-binding protein"/>
    <property type="match status" value="1"/>
</dbReference>
<dbReference type="InterPro" id="IPR003439">
    <property type="entry name" value="ABC_transporter-like_ATP-bd"/>
</dbReference>
<dbReference type="GO" id="GO:0030256">
    <property type="term" value="C:type I protein secretion system complex"/>
    <property type="evidence" value="ECO:0007669"/>
    <property type="project" value="InterPro"/>
</dbReference>
<dbReference type="PROSITE" id="PS50929">
    <property type="entry name" value="ABC_TM1F"/>
    <property type="match status" value="1"/>
</dbReference>
<keyword evidence="8 10" id="KW-1133">Transmembrane helix</keyword>
<keyword evidence="4" id="KW-1003">Cell membrane</keyword>
<evidence type="ECO:0000256" key="1">
    <source>
        <dbReference type="ARBA" id="ARBA00004651"/>
    </source>
</evidence>
<dbReference type="GO" id="GO:0030253">
    <property type="term" value="P:protein secretion by the type I secretion system"/>
    <property type="evidence" value="ECO:0007669"/>
    <property type="project" value="InterPro"/>
</dbReference>
<evidence type="ECO:0000259" key="12">
    <source>
        <dbReference type="PROSITE" id="PS50929"/>
    </source>
</evidence>
<evidence type="ECO:0000256" key="8">
    <source>
        <dbReference type="ARBA" id="ARBA00022989"/>
    </source>
</evidence>
<sequence>MTPASNGSSSELSAALRSCRGAFVGVGAMSGMLNVLALTGSFYMLQVYDRVIPSRSVSTLIGLSIIVGFLFVFQGVLDALRMRVLSWSAAVIDERVGRRIFDISSQLPLKMRASGDGSQAQRDLDQIRGYLSSVGPTAFFDMPWMPLYLGICFLFHFWIGMLATVGALVLCALTFLTERLTVGPAKEASKAAVERNILSEASRRNAEVLQAMGFAGRVANRWETANARLLGSQRRVGNVAGSLGSASKICRMILQSAILALGAWLVIHGEASGGIMIASSIMMSRALAPVELAIGSWKGFVGARQSWSRLNRLMAAMPGRSETLTLPAPKAKLTVEAVSVAPPGEQRLSVTDASFELTAGQALGVIGPSASGKSSLARALVGVWPTLRGKVRLDGAPLDRWSPEALGPHIGYLPQDIELFAGTISENIGRFEESPDASAIIAAAQAAGVHEMILRLSDGYETQVGESGTVLSAGQRQRIALARALYRDPFLVVLDEPNSNLDAEGEAALTQAILAIRARGGIAVVVAHRPSALSGVDHVLAMANGRVQAFGPKEEVLGKVLQRPALAGGLRVMPSPEGKAS</sequence>
<dbReference type="InterPro" id="IPR036640">
    <property type="entry name" value="ABC1_TM_sf"/>
</dbReference>
<feature type="transmembrane region" description="Helical" evidence="10">
    <location>
        <begin position="147"/>
        <end position="176"/>
    </location>
</feature>
<protein>
    <submittedName>
        <fullName evidence="13">ATP-binding cassette subfamily C protein</fullName>
    </submittedName>
</protein>